<sequence>MDSDTLPGDNPVEDLNPTPASEITDSISTSNSPIQDEQYFFDNGDCVFLVGNHLFKDTFKQLHKAILSRDPESAFSGMFSLPTENGLEPITLTGDTVSQFRELCWALYALPTEIQAQNSPNTKIERLVAVANMSHKYSLASFEFWAIDIILIHGKSSRDYLKICHPTVLESIYQAATAAECRVLQDLVEEKWLLRLKSRKLQLRHALDFAEAHGMQNFLAMAYFQQARDMKSCALKLNTGSEVADYSLLNLTEAQLHRL</sequence>
<gene>
    <name evidence="2" type="ORF">R3P38DRAFT_3174988</name>
</gene>
<evidence type="ECO:0008006" key="4">
    <source>
        <dbReference type="Google" id="ProtNLM"/>
    </source>
</evidence>
<comment type="caution">
    <text evidence="2">The sequence shown here is derived from an EMBL/GenBank/DDBJ whole genome shotgun (WGS) entry which is preliminary data.</text>
</comment>
<proteinExistence type="predicted"/>
<feature type="compositionally biased region" description="Polar residues" evidence="1">
    <location>
        <begin position="18"/>
        <end position="31"/>
    </location>
</feature>
<protein>
    <recommendedName>
        <fullName evidence="4">BTB domain-containing protein</fullName>
    </recommendedName>
</protein>
<evidence type="ECO:0000256" key="1">
    <source>
        <dbReference type="SAM" id="MobiDB-lite"/>
    </source>
</evidence>
<dbReference type="EMBL" id="JAWWNJ010000009">
    <property type="protein sequence ID" value="KAK7048748.1"/>
    <property type="molecule type" value="Genomic_DNA"/>
</dbReference>
<dbReference type="AlphaFoldDB" id="A0AAW0DCA5"/>
<organism evidence="2 3">
    <name type="scientific">Favolaschia claudopus</name>
    <dbReference type="NCBI Taxonomy" id="2862362"/>
    <lineage>
        <taxon>Eukaryota</taxon>
        <taxon>Fungi</taxon>
        <taxon>Dikarya</taxon>
        <taxon>Basidiomycota</taxon>
        <taxon>Agaricomycotina</taxon>
        <taxon>Agaricomycetes</taxon>
        <taxon>Agaricomycetidae</taxon>
        <taxon>Agaricales</taxon>
        <taxon>Marasmiineae</taxon>
        <taxon>Mycenaceae</taxon>
        <taxon>Favolaschia</taxon>
    </lineage>
</organism>
<evidence type="ECO:0000313" key="2">
    <source>
        <dbReference type="EMBL" id="KAK7048748.1"/>
    </source>
</evidence>
<reference evidence="2 3" key="1">
    <citation type="journal article" date="2024" name="J Genomics">
        <title>Draft genome sequencing and assembly of Favolaschia claudopus CIRM-BRFM 2984 isolated from oak limbs.</title>
        <authorList>
            <person name="Navarro D."/>
            <person name="Drula E."/>
            <person name="Chaduli D."/>
            <person name="Cazenave R."/>
            <person name="Ahrendt S."/>
            <person name="Wang J."/>
            <person name="Lipzen A."/>
            <person name="Daum C."/>
            <person name="Barry K."/>
            <person name="Grigoriev I.V."/>
            <person name="Favel A."/>
            <person name="Rosso M.N."/>
            <person name="Martin F."/>
        </authorList>
    </citation>
    <scope>NUCLEOTIDE SEQUENCE [LARGE SCALE GENOMIC DNA]</scope>
    <source>
        <strain evidence="2 3">CIRM-BRFM 2984</strain>
    </source>
</reference>
<accession>A0AAW0DCA5</accession>
<name>A0AAW0DCA5_9AGAR</name>
<dbReference type="Proteomes" id="UP001362999">
    <property type="component" value="Unassembled WGS sequence"/>
</dbReference>
<keyword evidence="3" id="KW-1185">Reference proteome</keyword>
<evidence type="ECO:0000313" key="3">
    <source>
        <dbReference type="Proteomes" id="UP001362999"/>
    </source>
</evidence>
<feature type="region of interest" description="Disordered" evidence="1">
    <location>
        <begin position="1"/>
        <end position="31"/>
    </location>
</feature>